<accession>A0AAD9L9S8</accession>
<dbReference type="AlphaFoldDB" id="A0AAD9L9S8"/>
<dbReference type="Proteomes" id="UP001182556">
    <property type="component" value="Unassembled WGS sequence"/>
</dbReference>
<dbReference type="PANTHER" id="PTHR11158">
    <property type="entry name" value="MSF1/PX19 RELATED"/>
    <property type="match status" value="1"/>
</dbReference>
<dbReference type="InterPro" id="IPR006797">
    <property type="entry name" value="PRELI/MSF1_dom"/>
</dbReference>
<comment type="caution">
    <text evidence="2">The sequence shown here is derived from an EMBL/GenBank/DDBJ whole genome shotgun (WGS) entry which is preliminary data.</text>
</comment>
<evidence type="ECO:0000259" key="1">
    <source>
        <dbReference type="PROSITE" id="PS50904"/>
    </source>
</evidence>
<dbReference type="GO" id="GO:0005758">
    <property type="term" value="C:mitochondrial intermembrane space"/>
    <property type="evidence" value="ECO:0007669"/>
    <property type="project" value="InterPro"/>
</dbReference>
<gene>
    <name evidence="2" type="ORF">DB88DRAFT_479151</name>
</gene>
<proteinExistence type="predicted"/>
<reference evidence="2" key="1">
    <citation type="submission" date="2023-02" db="EMBL/GenBank/DDBJ databases">
        <title>Identification and recombinant expression of a fungal hydrolase from Papiliotrema laurentii that hydrolyzes apple cutin and clears colloidal polyester polyurethane.</title>
        <authorList>
            <consortium name="DOE Joint Genome Institute"/>
            <person name="Roman V.A."/>
            <person name="Bojanowski C."/>
            <person name="Crable B.R."/>
            <person name="Wagner D.N."/>
            <person name="Hung C.S."/>
            <person name="Nadeau L.J."/>
            <person name="Schratz L."/>
            <person name="Haridas S."/>
            <person name="Pangilinan J."/>
            <person name="Lipzen A."/>
            <person name="Na H."/>
            <person name="Yan M."/>
            <person name="Ng V."/>
            <person name="Grigoriev I.V."/>
            <person name="Spatafora J.W."/>
            <person name="Barlow D."/>
            <person name="Biffinger J."/>
            <person name="Kelley-Loughnane N."/>
            <person name="Varaljay V.A."/>
            <person name="Crookes-Goodson W.J."/>
        </authorList>
    </citation>
    <scope>NUCLEOTIDE SEQUENCE</scope>
    <source>
        <strain evidence="2">5307AH</strain>
    </source>
</reference>
<evidence type="ECO:0000313" key="3">
    <source>
        <dbReference type="Proteomes" id="UP001182556"/>
    </source>
</evidence>
<protein>
    <submittedName>
        <fullName evidence="2">PRELI-like family-domain-containing protein</fullName>
    </submittedName>
</protein>
<dbReference type="InterPro" id="IPR037365">
    <property type="entry name" value="Slowmo/Ups"/>
</dbReference>
<keyword evidence="3" id="KW-1185">Reference proteome</keyword>
<dbReference type="EMBL" id="JAODAN010000001">
    <property type="protein sequence ID" value="KAK1927757.1"/>
    <property type="molecule type" value="Genomic_DNA"/>
</dbReference>
<organism evidence="2 3">
    <name type="scientific">Papiliotrema laurentii</name>
    <name type="common">Cryptococcus laurentii</name>
    <dbReference type="NCBI Taxonomy" id="5418"/>
    <lineage>
        <taxon>Eukaryota</taxon>
        <taxon>Fungi</taxon>
        <taxon>Dikarya</taxon>
        <taxon>Basidiomycota</taxon>
        <taxon>Agaricomycotina</taxon>
        <taxon>Tremellomycetes</taxon>
        <taxon>Tremellales</taxon>
        <taxon>Rhynchogastremaceae</taxon>
        <taxon>Papiliotrema</taxon>
    </lineage>
</organism>
<sequence length="197" mass="21788">MPKVFEKDVVYDYSPLHTLNYLHRKYPNPFATHVYTVDTLSRTVDPETGLIRSERLIGVQQGAPAWIAKLFHLPETAHVREVVFIDPAEPKAICFSMNLSLKQYISCLEHITYSPFRNGKLHTGADDSTANLEPGVPGPGAALPSTLFTQRAVISSGFSSSMVARRIEKASLDRFGKNAGVGKKGFEWVLAGGQEKR</sequence>
<name>A0AAD9L9S8_PAPLA</name>
<dbReference type="PROSITE" id="PS50904">
    <property type="entry name" value="PRELI_MSF1"/>
    <property type="match status" value="1"/>
</dbReference>
<evidence type="ECO:0000313" key="2">
    <source>
        <dbReference type="EMBL" id="KAK1927757.1"/>
    </source>
</evidence>
<feature type="domain" description="PRELI/MSF1" evidence="1">
    <location>
        <begin position="2"/>
        <end position="197"/>
    </location>
</feature>
<dbReference type="Pfam" id="PF04707">
    <property type="entry name" value="PRELI"/>
    <property type="match status" value="1"/>
</dbReference>